<dbReference type="GO" id="GO:0039615">
    <property type="term" value="C:T=1 icosahedral viral capsid"/>
    <property type="evidence" value="ECO:0007669"/>
    <property type="project" value="UniProtKB-KW"/>
</dbReference>
<dbReference type="Proteomes" id="UP000322966">
    <property type="component" value="Segment"/>
</dbReference>
<evidence type="ECO:0000256" key="2">
    <source>
        <dbReference type="ARBA" id="ARBA00009963"/>
    </source>
</evidence>
<dbReference type="InterPro" id="IPR016184">
    <property type="entry name" value="Capsid/spike_ssDNA_virus"/>
</dbReference>
<keyword evidence="5" id="KW-0946">Virion</keyword>
<dbReference type="Gene3D" id="2.60.169.10">
    <property type="entry name" value="Microviridae F protein"/>
    <property type="match status" value="2"/>
</dbReference>
<sequence length="536" mass="58321">MKSVMTHQFSQVPKAQIERSSFDRSHGHKTTFDAGYLVPVFVDEALPGDTFNLNMTVFGRLATPLHPIMDNLRLDAFFFAVPLRLVWTNFPKFFGEQDNPTDSTSYLVPTVSAPSGGFPNGSIHDYFGLPTAVDGVTVSALWHRAYNLIWNQWFRDENLQTSVVVNKGDGPDTVANYTLLKRGKRHDYFTSALPFPQKGPAVTLPLGTQAPLAGFNIVGSSTASGGGTFGSAPLYDIPAGSPVLSISSAAPAGSAIQMLTQSIGPTSASNRPQIYADLSAATAATINQLRQAFQIQRMYERDARGGTRYTEIIQSHFGVTSPDARLQRPEYLGGGSVPINVNPIAQTSNVASAPTPLGNLAAIGTVGMSGVGFSKGFTEHCVLIGMVALRADLNYQQGLNRMWFRSTRFDFFWPALAHLGEQAVLNKEIYCVGSANPAQDNAVFGYQERYAEYRYKPSIVTGQFRSNFAQTLDSWHLSQTFGALPVLGPSFIQDNPPIARIIAVPTAPHVLFDSYFSLKCARPMPVYGVPGMIDHF</sequence>
<dbReference type="GO" id="GO:0005198">
    <property type="term" value="F:structural molecule activity"/>
    <property type="evidence" value="ECO:0007669"/>
    <property type="project" value="InterPro"/>
</dbReference>
<proteinExistence type="inferred from homology"/>
<protein>
    <submittedName>
        <fullName evidence="6">Major capsid protein</fullName>
    </submittedName>
</protein>
<reference evidence="6" key="1">
    <citation type="submission" date="2018-12" db="EMBL/GenBank/DDBJ databases">
        <title>Singled stranded DNA viruses identified in blackflies (Austrosimulium ungulatum) sampled in New Zealand.</title>
        <authorList>
            <person name="Kraberger S."/>
            <person name="Fontenele R.S."/>
            <person name="Schmidlin K."/>
            <person name="Walters M."/>
            <person name="Varsani A."/>
        </authorList>
    </citation>
    <scope>NUCLEOTIDE SEQUENCE [LARGE SCALE GENOMIC DNA]</scope>
    <source>
        <strain evidence="6">079</strain>
    </source>
</reference>
<evidence type="ECO:0000256" key="1">
    <source>
        <dbReference type="ARBA" id="ARBA00004328"/>
    </source>
</evidence>
<evidence type="ECO:0000256" key="5">
    <source>
        <dbReference type="ARBA" id="ARBA00022844"/>
    </source>
</evidence>
<dbReference type="InterPro" id="IPR003514">
    <property type="entry name" value="Microviridae_protein_F"/>
</dbReference>
<evidence type="ECO:0000256" key="4">
    <source>
        <dbReference type="ARBA" id="ARBA00022561"/>
    </source>
</evidence>
<name>A0A4P8PJY0_9VIRU</name>
<comment type="similarity">
    <text evidence="2">Belongs to the microviridae F protein family.</text>
</comment>
<keyword evidence="3" id="KW-1140">T=1 icosahedral capsid protein</keyword>
<evidence type="ECO:0000256" key="3">
    <source>
        <dbReference type="ARBA" id="ARBA00022431"/>
    </source>
</evidence>
<dbReference type="SUPFAM" id="SSF88645">
    <property type="entry name" value="ssDNA viruses"/>
    <property type="match status" value="1"/>
</dbReference>
<dbReference type="Pfam" id="PF02305">
    <property type="entry name" value="Phage_F"/>
    <property type="match status" value="1"/>
</dbReference>
<organism evidence="6">
    <name type="scientific">Blackfly microvirus SF02</name>
    <dbReference type="NCBI Taxonomy" id="2576452"/>
    <lineage>
        <taxon>Viruses</taxon>
        <taxon>Monodnaviria</taxon>
        <taxon>Sangervirae</taxon>
        <taxon>Phixviricota</taxon>
        <taxon>Malgrandaviricetes</taxon>
        <taxon>Petitvirales</taxon>
        <taxon>Microviridae</taxon>
        <taxon>Microvirus</taxon>
    </lineage>
</organism>
<keyword evidence="4" id="KW-0167">Capsid protein</keyword>
<comment type="subcellular location">
    <subcellularLocation>
        <location evidence="1">Virion</location>
    </subcellularLocation>
</comment>
<dbReference type="EMBL" id="MK249164">
    <property type="protein sequence ID" value="QCQ84771.1"/>
    <property type="molecule type" value="Genomic_DNA"/>
</dbReference>
<evidence type="ECO:0000313" key="6">
    <source>
        <dbReference type="EMBL" id="QCQ84771.1"/>
    </source>
</evidence>
<dbReference type="InterPro" id="IPR037002">
    <property type="entry name" value="Microviridae_protein_F_sf"/>
</dbReference>
<accession>A0A4P8PJY0</accession>